<keyword evidence="3" id="KW-0813">Transport</keyword>
<keyword evidence="12" id="KW-1185">Reference proteome</keyword>
<protein>
    <submittedName>
        <fullName evidence="9">Sodium:proton antiporter</fullName>
    </submittedName>
</protein>
<feature type="transmembrane region" description="Helical" evidence="7">
    <location>
        <begin position="140"/>
        <end position="160"/>
    </location>
</feature>
<keyword evidence="4 7" id="KW-0812">Transmembrane</keyword>
<organism evidence="9 11">
    <name type="scientific">Thermus scotoductus</name>
    <dbReference type="NCBI Taxonomy" id="37636"/>
    <lineage>
        <taxon>Bacteria</taxon>
        <taxon>Thermotogati</taxon>
        <taxon>Deinococcota</taxon>
        <taxon>Deinococci</taxon>
        <taxon>Thermales</taxon>
        <taxon>Thermaceae</taxon>
        <taxon>Thermus</taxon>
    </lineage>
</organism>
<evidence type="ECO:0000313" key="12">
    <source>
        <dbReference type="Proteomes" id="UP000287962"/>
    </source>
</evidence>
<keyword evidence="6 7" id="KW-0472">Membrane</keyword>
<reference evidence="10" key="1">
    <citation type="submission" date="2017-10" db="EMBL/GenBank/DDBJ databases">
        <authorList>
            <person name="Wilpiszeski R.L."/>
            <person name="Zhidan Z."/>
            <person name="House C.H."/>
        </authorList>
    </citation>
    <scope>NUCLEOTIDE SEQUENCE</scope>
    <source>
        <strain evidence="10">12_S12</strain>
    </source>
</reference>
<feature type="transmembrane region" description="Helical" evidence="7">
    <location>
        <begin position="275"/>
        <end position="294"/>
    </location>
</feature>
<evidence type="ECO:0000256" key="5">
    <source>
        <dbReference type="ARBA" id="ARBA00022989"/>
    </source>
</evidence>
<feature type="domain" description="Cation/H+ exchanger transmembrane" evidence="8">
    <location>
        <begin position="15"/>
        <end position="348"/>
    </location>
</feature>
<dbReference type="Pfam" id="PF00999">
    <property type="entry name" value="Na_H_Exchanger"/>
    <property type="match status" value="1"/>
</dbReference>
<dbReference type="PANTHER" id="PTHR42751:SF6">
    <property type="entry name" value="CONSERVED INTEGRAL MEMBRANE TRANSPORT PROTEIN-RELATED"/>
    <property type="match status" value="1"/>
</dbReference>
<evidence type="ECO:0000256" key="2">
    <source>
        <dbReference type="ARBA" id="ARBA00005551"/>
    </source>
</evidence>
<dbReference type="GO" id="GO:1902600">
    <property type="term" value="P:proton transmembrane transport"/>
    <property type="evidence" value="ECO:0007669"/>
    <property type="project" value="InterPro"/>
</dbReference>
<dbReference type="AlphaFoldDB" id="A0A430S5J1"/>
<accession>A0A430S5J1</accession>
<dbReference type="Gene3D" id="1.20.1530.20">
    <property type="match status" value="1"/>
</dbReference>
<keyword evidence="5 7" id="KW-1133">Transmembrane helix</keyword>
<dbReference type="GO" id="GO:0016020">
    <property type="term" value="C:membrane"/>
    <property type="evidence" value="ECO:0007669"/>
    <property type="project" value="UniProtKB-SubCell"/>
</dbReference>
<evidence type="ECO:0000313" key="11">
    <source>
        <dbReference type="Proteomes" id="UP000286928"/>
    </source>
</evidence>
<feature type="transmembrane region" description="Helical" evidence="7">
    <location>
        <begin position="197"/>
        <end position="218"/>
    </location>
</feature>
<dbReference type="EMBL" id="PEMD01000317">
    <property type="protein sequence ID" value="RTH29685.1"/>
    <property type="molecule type" value="Genomic_DNA"/>
</dbReference>
<evidence type="ECO:0000256" key="3">
    <source>
        <dbReference type="ARBA" id="ARBA00022448"/>
    </source>
</evidence>
<feature type="transmembrane region" description="Helical" evidence="7">
    <location>
        <begin position="333"/>
        <end position="353"/>
    </location>
</feature>
<proteinExistence type="inferred from homology"/>
<evidence type="ECO:0000256" key="6">
    <source>
        <dbReference type="ARBA" id="ARBA00023136"/>
    </source>
</evidence>
<sequence>MHPSVEAFALAAGLLALGAALVHRFGFPPLPVYLLTGLLVGERLSVEELEPLPSLGLLLLLFSVGLEFGPDRLRELSGKATRAGLYDALALPLGFLLGLLAGLDLKGAALLAGVLYVSSSAVIVKLIIDLRRAANPESEVVLGVLVLEDLVVALLLALLGGHGAGGFLGGVVMAAFYLLFARYLGPRLVRFMEALSDELVLLLGAAFTTGTALLFHAVGASEGVGAFLSGVIAAGLGLRERLEHLFGPVRDLGVALFFLVVGAQALKLLKGLTPLAVGLVALGLFFKLPLNHLGGARAGLGKKRRLYSALYLVPRGEFNLVLGNLALAQGYPLVAQVAVLLVLLSIPLGALLIRYAPEIGEHLYPKAPKSKRVAPSRPG</sequence>
<feature type="transmembrane region" description="Helical" evidence="7">
    <location>
        <begin position="109"/>
        <end position="128"/>
    </location>
</feature>
<evidence type="ECO:0000313" key="10">
    <source>
        <dbReference type="EMBL" id="RTI04058.1"/>
    </source>
</evidence>
<comment type="caution">
    <text evidence="9">The sequence shown here is derived from an EMBL/GenBank/DDBJ whole genome shotgun (WGS) entry which is preliminary data.</text>
</comment>
<gene>
    <name evidence="10" type="ORF">CSW25_13530</name>
    <name evidence="9" type="ORF">CSW33_11795</name>
</gene>
<evidence type="ECO:0000259" key="8">
    <source>
        <dbReference type="Pfam" id="PF00999"/>
    </source>
</evidence>
<dbReference type="Proteomes" id="UP000286928">
    <property type="component" value="Unassembled WGS sequence"/>
</dbReference>
<dbReference type="PANTHER" id="PTHR42751">
    <property type="entry name" value="SODIUM/HYDROGEN EXCHANGER FAMILY/TRKA DOMAIN PROTEIN"/>
    <property type="match status" value="1"/>
</dbReference>
<feature type="transmembrane region" description="Helical" evidence="7">
    <location>
        <begin position="306"/>
        <end position="327"/>
    </location>
</feature>
<evidence type="ECO:0000256" key="7">
    <source>
        <dbReference type="SAM" id="Phobius"/>
    </source>
</evidence>
<dbReference type="InterPro" id="IPR006153">
    <property type="entry name" value="Cation/H_exchanger_TM"/>
</dbReference>
<evidence type="ECO:0000256" key="4">
    <source>
        <dbReference type="ARBA" id="ARBA00022692"/>
    </source>
</evidence>
<feature type="transmembrane region" description="Helical" evidence="7">
    <location>
        <begin position="83"/>
        <end position="103"/>
    </location>
</feature>
<dbReference type="InterPro" id="IPR038770">
    <property type="entry name" value="Na+/solute_symporter_sf"/>
</dbReference>
<comment type="subcellular location">
    <subcellularLocation>
        <location evidence="1">Membrane</location>
        <topology evidence="1">Multi-pass membrane protein</topology>
    </subcellularLocation>
</comment>
<evidence type="ECO:0000313" key="9">
    <source>
        <dbReference type="EMBL" id="RTH29685.1"/>
    </source>
</evidence>
<feature type="transmembrane region" description="Helical" evidence="7">
    <location>
        <begin position="166"/>
        <end position="185"/>
    </location>
</feature>
<dbReference type="RefSeq" id="WP_126165620.1">
    <property type="nucleotide sequence ID" value="NZ_PELO01000349.1"/>
</dbReference>
<feature type="transmembrane region" description="Helical" evidence="7">
    <location>
        <begin position="52"/>
        <end position="71"/>
    </location>
</feature>
<evidence type="ECO:0000256" key="1">
    <source>
        <dbReference type="ARBA" id="ARBA00004141"/>
    </source>
</evidence>
<name>A0A430S5J1_THESC</name>
<dbReference type="Proteomes" id="UP000287962">
    <property type="component" value="Unassembled WGS sequence"/>
</dbReference>
<comment type="similarity">
    <text evidence="2">Belongs to the monovalent cation:proton antiporter 2 (CPA2) transporter (TC 2.A.37) family.</text>
</comment>
<dbReference type="GO" id="GO:0015297">
    <property type="term" value="F:antiporter activity"/>
    <property type="evidence" value="ECO:0007669"/>
    <property type="project" value="InterPro"/>
</dbReference>
<reference evidence="11 12" key="2">
    <citation type="journal article" date="2019" name="Extremophiles">
        <title>Biogeography of thermophiles and predominance of Thermus scotoductus in domestic water heaters.</title>
        <authorList>
            <person name="Wilpiszeski R.L."/>
            <person name="Zhang Z."/>
            <person name="House C.H."/>
        </authorList>
    </citation>
    <scope>NUCLEOTIDE SEQUENCE [LARGE SCALE GENOMIC DNA]</scope>
    <source>
        <strain evidence="10 12">12_S12</strain>
        <strain evidence="9 11">20_S20</strain>
    </source>
</reference>
<dbReference type="EMBL" id="PEML01000336">
    <property type="protein sequence ID" value="RTI04058.1"/>
    <property type="molecule type" value="Genomic_DNA"/>
</dbReference>